<accession>A0A0G1V103</accession>
<dbReference type="Pfam" id="PF00961">
    <property type="entry name" value="LAGLIDADG_1"/>
    <property type="match status" value="1"/>
</dbReference>
<gene>
    <name evidence="2" type="ORF">UX86_C0020G0001</name>
</gene>
<sequence length="168" mass="19298">MKHHLVDTEQDNQQERLVSDDYLLGFVEGEGCFYIGVVRSRETISHWQVIYFFKVSQNPTGKLVLEQLKNRLACGYIKANSLSDKSDKSLAFVVRDLPSLTKKVIPFFKGKLLTKKAEDFEKFCRVIDLVISSNHLTKKGITKILDIAYSMNTAKRRYSKQEILAGYN</sequence>
<comment type="caution">
    <text evidence="2">The sequence shown here is derived from an EMBL/GenBank/DDBJ whole genome shotgun (WGS) entry which is preliminary data.</text>
</comment>
<dbReference type="STRING" id="1618364.UX86_C0020G0001"/>
<dbReference type="SUPFAM" id="SSF55608">
    <property type="entry name" value="Homing endonucleases"/>
    <property type="match status" value="1"/>
</dbReference>
<name>A0A0G1V103_9BACT</name>
<dbReference type="InterPro" id="IPR051289">
    <property type="entry name" value="LAGLIDADG_Endonuclease"/>
</dbReference>
<dbReference type="Gene3D" id="3.10.28.10">
    <property type="entry name" value="Homing endonucleases"/>
    <property type="match status" value="1"/>
</dbReference>
<dbReference type="EMBL" id="LCNU01000020">
    <property type="protein sequence ID" value="KKU63610.1"/>
    <property type="molecule type" value="Genomic_DNA"/>
</dbReference>
<dbReference type="InterPro" id="IPR027434">
    <property type="entry name" value="Homing_endonucl"/>
</dbReference>
<protein>
    <recommendedName>
        <fullName evidence="1">Homing endonuclease LAGLIDADG domain-containing protein</fullName>
    </recommendedName>
</protein>
<evidence type="ECO:0000313" key="2">
    <source>
        <dbReference type="EMBL" id="KKU63610.1"/>
    </source>
</evidence>
<dbReference type="GO" id="GO:0004519">
    <property type="term" value="F:endonuclease activity"/>
    <property type="evidence" value="ECO:0007669"/>
    <property type="project" value="InterPro"/>
</dbReference>
<dbReference type="PANTHER" id="PTHR36181">
    <property type="entry name" value="INTRON-ENCODED ENDONUCLEASE AI3-RELATED"/>
    <property type="match status" value="1"/>
</dbReference>
<dbReference type="Proteomes" id="UP000034502">
    <property type="component" value="Unassembled WGS sequence"/>
</dbReference>
<evidence type="ECO:0000313" key="3">
    <source>
        <dbReference type="Proteomes" id="UP000034502"/>
    </source>
</evidence>
<feature type="domain" description="Homing endonuclease LAGLIDADG" evidence="1">
    <location>
        <begin position="23"/>
        <end position="126"/>
    </location>
</feature>
<evidence type="ECO:0000259" key="1">
    <source>
        <dbReference type="Pfam" id="PF00961"/>
    </source>
</evidence>
<dbReference type="AlphaFoldDB" id="A0A0G1V103"/>
<organism evidence="2 3">
    <name type="scientific">Candidatus Amesbacteria bacterium GW2011_GWC1_47_15</name>
    <dbReference type="NCBI Taxonomy" id="1618364"/>
    <lineage>
        <taxon>Bacteria</taxon>
        <taxon>Candidatus Amesiibacteriota</taxon>
    </lineage>
</organism>
<reference evidence="2 3" key="1">
    <citation type="journal article" date="2015" name="Nature">
        <title>rRNA introns, odd ribosomes, and small enigmatic genomes across a large radiation of phyla.</title>
        <authorList>
            <person name="Brown C.T."/>
            <person name="Hug L.A."/>
            <person name="Thomas B.C."/>
            <person name="Sharon I."/>
            <person name="Castelle C.J."/>
            <person name="Singh A."/>
            <person name="Wilkins M.J."/>
            <person name="Williams K.H."/>
            <person name="Banfield J.F."/>
        </authorList>
    </citation>
    <scope>NUCLEOTIDE SEQUENCE [LARGE SCALE GENOMIC DNA]</scope>
</reference>
<dbReference type="PANTHER" id="PTHR36181:SF4">
    <property type="entry name" value="LAGLIDADG ENDONUCLEASE"/>
    <property type="match status" value="1"/>
</dbReference>
<dbReference type="InterPro" id="IPR004860">
    <property type="entry name" value="LAGLIDADG_dom"/>
</dbReference>
<proteinExistence type="predicted"/>